<dbReference type="EMBL" id="ML209753">
    <property type="protein sequence ID" value="TFK58005.1"/>
    <property type="molecule type" value="Genomic_DNA"/>
</dbReference>
<gene>
    <name evidence="1" type="ORF">BDN72DRAFT_866298</name>
</gene>
<protein>
    <submittedName>
        <fullName evidence="1">Uncharacterized protein</fullName>
    </submittedName>
</protein>
<sequence length="344" mass="38242">MSECDSGKRERKPSKAVKMILKEGFTFHDDETNYLVKQTGTTSMDQINKDEVDQELPTPREVLDTIRPKSTITNKRRNRPEEDKTGRMDQDKDEDAPPMLEPPVKVMKLTRMEGLNKLDVDHGKEESNMVAPAPPKFKGKRKSVLASLIELDQKMFLEAQKAPQVESVPTAAAGSAEIPWETTPEVEAGGDSESDNNDVAGAEDPEAMLAREFKASIDEGDGNGSHEDTDDDEDMPPLTNVHDSDSEDDPVTDPRHQHKGLEAMYANLPHIPRLGQVIAWHQKNSTGEIPVGTVLMKEVLAQVPIEELSCIFKGLKFIKYGRFVNAARAPLQIYETFIPANAKN</sequence>
<organism evidence="1 2">
    <name type="scientific">Pluteus cervinus</name>
    <dbReference type="NCBI Taxonomy" id="181527"/>
    <lineage>
        <taxon>Eukaryota</taxon>
        <taxon>Fungi</taxon>
        <taxon>Dikarya</taxon>
        <taxon>Basidiomycota</taxon>
        <taxon>Agaricomycotina</taxon>
        <taxon>Agaricomycetes</taxon>
        <taxon>Agaricomycetidae</taxon>
        <taxon>Agaricales</taxon>
        <taxon>Pluteineae</taxon>
        <taxon>Pluteaceae</taxon>
        <taxon>Pluteus</taxon>
    </lineage>
</organism>
<evidence type="ECO:0000313" key="1">
    <source>
        <dbReference type="EMBL" id="TFK58005.1"/>
    </source>
</evidence>
<accession>A0ACD2ZX49</accession>
<keyword evidence="2" id="KW-1185">Reference proteome</keyword>
<dbReference type="Proteomes" id="UP000308600">
    <property type="component" value="Unassembled WGS sequence"/>
</dbReference>
<feature type="non-terminal residue" evidence="1">
    <location>
        <position position="344"/>
    </location>
</feature>
<proteinExistence type="predicted"/>
<reference evidence="1 2" key="1">
    <citation type="journal article" date="2019" name="Nat. Ecol. Evol.">
        <title>Megaphylogeny resolves global patterns of mushroom evolution.</title>
        <authorList>
            <person name="Varga T."/>
            <person name="Krizsan K."/>
            <person name="Foldi C."/>
            <person name="Dima B."/>
            <person name="Sanchez-Garcia M."/>
            <person name="Sanchez-Ramirez S."/>
            <person name="Szollosi G.J."/>
            <person name="Szarkandi J.G."/>
            <person name="Papp V."/>
            <person name="Albert L."/>
            <person name="Andreopoulos W."/>
            <person name="Angelini C."/>
            <person name="Antonin V."/>
            <person name="Barry K.W."/>
            <person name="Bougher N.L."/>
            <person name="Buchanan P."/>
            <person name="Buyck B."/>
            <person name="Bense V."/>
            <person name="Catcheside P."/>
            <person name="Chovatia M."/>
            <person name="Cooper J."/>
            <person name="Damon W."/>
            <person name="Desjardin D."/>
            <person name="Finy P."/>
            <person name="Geml J."/>
            <person name="Haridas S."/>
            <person name="Hughes K."/>
            <person name="Justo A."/>
            <person name="Karasinski D."/>
            <person name="Kautmanova I."/>
            <person name="Kiss B."/>
            <person name="Kocsube S."/>
            <person name="Kotiranta H."/>
            <person name="LaButti K.M."/>
            <person name="Lechner B.E."/>
            <person name="Liimatainen K."/>
            <person name="Lipzen A."/>
            <person name="Lukacs Z."/>
            <person name="Mihaltcheva S."/>
            <person name="Morgado L.N."/>
            <person name="Niskanen T."/>
            <person name="Noordeloos M.E."/>
            <person name="Ohm R.A."/>
            <person name="Ortiz-Santana B."/>
            <person name="Ovrebo C."/>
            <person name="Racz N."/>
            <person name="Riley R."/>
            <person name="Savchenko A."/>
            <person name="Shiryaev A."/>
            <person name="Soop K."/>
            <person name="Spirin V."/>
            <person name="Szebenyi C."/>
            <person name="Tomsovsky M."/>
            <person name="Tulloss R.E."/>
            <person name="Uehling J."/>
            <person name="Grigoriev I.V."/>
            <person name="Vagvolgyi C."/>
            <person name="Papp T."/>
            <person name="Martin F.M."/>
            <person name="Miettinen O."/>
            <person name="Hibbett D.S."/>
            <person name="Nagy L.G."/>
        </authorList>
    </citation>
    <scope>NUCLEOTIDE SEQUENCE [LARGE SCALE GENOMIC DNA]</scope>
    <source>
        <strain evidence="1 2">NL-1719</strain>
    </source>
</reference>
<name>A0ACD2ZX49_9AGAR</name>
<evidence type="ECO:0000313" key="2">
    <source>
        <dbReference type="Proteomes" id="UP000308600"/>
    </source>
</evidence>